<dbReference type="Gene3D" id="1.20.1280.50">
    <property type="match status" value="1"/>
</dbReference>
<dbReference type="Proteomes" id="UP001221757">
    <property type="component" value="Unassembled WGS sequence"/>
</dbReference>
<name>A0AAD7DL38_MYCRO</name>
<gene>
    <name evidence="1" type="ORF">B0H17DRAFT_1199503</name>
</gene>
<reference evidence="1" key="1">
    <citation type="submission" date="2023-03" db="EMBL/GenBank/DDBJ databases">
        <title>Massive genome expansion in bonnet fungi (Mycena s.s.) driven by repeated elements and novel gene families across ecological guilds.</title>
        <authorList>
            <consortium name="Lawrence Berkeley National Laboratory"/>
            <person name="Harder C.B."/>
            <person name="Miyauchi S."/>
            <person name="Viragh M."/>
            <person name="Kuo A."/>
            <person name="Thoen E."/>
            <person name="Andreopoulos B."/>
            <person name="Lu D."/>
            <person name="Skrede I."/>
            <person name="Drula E."/>
            <person name="Henrissat B."/>
            <person name="Morin E."/>
            <person name="Kohler A."/>
            <person name="Barry K."/>
            <person name="LaButti K."/>
            <person name="Morin E."/>
            <person name="Salamov A."/>
            <person name="Lipzen A."/>
            <person name="Mereny Z."/>
            <person name="Hegedus B."/>
            <person name="Baldrian P."/>
            <person name="Stursova M."/>
            <person name="Weitz H."/>
            <person name="Taylor A."/>
            <person name="Grigoriev I.V."/>
            <person name="Nagy L.G."/>
            <person name="Martin F."/>
            <person name="Kauserud H."/>
        </authorList>
    </citation>
    <scope>NUCLEOTIDE SEQUENCE</scope>
    <source>
        <strain evidence="1">CBHHK067</strain>
    </source>
</reference>
<keyword evidence="2" id="KW-1185">Reference proteome</keyword>
<dbReference type="AlphaFoldDB" id="A0AAD7DL38"/>
<sequence>MGTHSDTLRSIVAETTAKIHHYQSLLQKLLAKRDSAQLELDSLAYPILTLPPEITSEIFLHSLPTSYGDCERNAANPREAPMLLCYVCRTWREIALSTPALWTTIDLHISDIECAEIFQAWLDRAGAFPLFVKLKISGDLEDDVVGGIFKTLASRSRTVQSLELRASVEHLRYMEDADEHWSFPLLQMLCISSWDAEDADEEDLIKTFTNFPLLREASLSQTPPSLIPLPWHQLIKLTAAFDTLADCLEVLRLSPNLAEYSFTLTDDDAFADLTALIHSNLQSLSLLENASIMFAGITGILDYLSLPALQTLHIVDSESDESNWQEILEGFLTRSSSPPLRKFAVHLPSTDFEPAMFLNMPYLVDLQIWNPSRSFIEDFCDSFIVRDPRFLPQLQHLAFLGCESPPPAYDMLDIAYSGLAERWRARHDTGFAELKSFRLVWARDFGSLHEDALSPFQELVAEGMDIHIQGQSISYI</sequence>
<dbReference type="PANTHER" id="PTHR38926">
    <property type="entry name" value="F-BOX DOMAIN CONTAINING PROTEIN, EXPRESSED"/>
    <property type="match status" value="1"/>
</dbReference>
<accession>A0AAD7DL38</accession>
<evidence type="ECO:0000313" key="2">
    <source>
        <dbReference type="Proteomes" id="UP001221757"/>
    </source>
</evidence>
<dbReference type="InterPro" id="IPR032675">
    <property type="entry name" value="LRR_dom_sf"/>
</dbReference>
<proteinExistence type="predicted"/>
<evidence type="ECO:0008006" key="3">
    <source>
        <dbReference type="Google" id="ProtNLM"/>
    </source>
</evidence>
<evidence type="ECO:0000313" key="1">
    <source>
        <dbReference type="EMBL" id="KAJ7693809.1"/>
    </source>
</evidence>
<dbReference type="SUPFAM" id="SSF52047">
    <property type="entry name" value="RNI-like"/>
    <property type="match status" value="1"/>
</dbReference>
<protein>
    <recommendedName>
        <fullName evidence="3">F-box domain-containing protein</fullName>
    </recommendedName>
</protein>
<organism evidence="1 2">
    <name type="scientific">Mycena rosella</name>
    <name type="common">Pink bonnet</name>
    <name type="synonym">Agaricus rosellus</name>
    <dbReference type="NCBI Taxonomy" id="1033263"/>
    <lineage>
        <taxon>Eukaryota</taxon>
        <taxon>Fungi</taxon>
        <taxon>Dikarya</taxon>
        <taxon>Basidiomycota</taxon>
        <taxon>Agaricomycotina</taxon>
        <taxon>Agaricomycetes</taxon>
        <taxon>Agaricomycetidae</taxon>
        <taxon>Agaricales</taxon>
        <taxon>Marasmiineae</taxon>
        <taxon>Mycenaceae</taxon>
        <taxon>Mycena</taxon>
    </lineage>
</organism>
<dbReference type="Gene3D" id="3.80.10.10">
    <property type="entry name" value="Ribonuclease Inhibitor"/>
    <property type="match status" value="1"/>
</dbReference>
<comment type="caution">
    <text evidence="1">The sequence shown here is derived from an EMBL/GenBank/DDBJ whole genome shotgun (WGS) entry which is preliminary data.</text>
</comment>
<dbReference type="PANTHER" id="PTHR38926:SF5">
    <property type="entry name" value="F-BOX AND LEUCINE-RICH REPEAT PROTEIN 6"/>
    <property type="match status" value="1"/>
</dbReference>
<dbReference type="EMBL" id="JARKIE010000044">
    <property type="protein sequence ID" value="KAJ7693809.1"/>
    <property type="molecule type" value="Genomic_DNA"/>
</dbReference>